<keyword evidence="4 5" id="KW-0732">Signal</keyword>
<name>A0AAD8J1C0_9APIA</name>
<dbReference type="FunFam" id="2.40.70.10:FF:000041">
    <property type="entry name" value="Basic 7S globulin"/>
    <property type="match status" value="1"/>
</dbReference>
<dbReference type="GO" id="GO:0005576">
    <property type="term" value="C:extracellular region"/>
    <property type="evidence" value="ECO:0007669"/>
    <property type="project" value="UniProtKB-SubCell"/>
</dbReference>
<comment type="caution">
    <text evidence="7">The sequence shown here is derived from an EMBL/GenBank/DDBJ whole genome shotgun (WGS) entry which is preliminary data.</text>
</comment>
<dbReference type="PROSITE" id="PS51767">
    <property type="entry name" value="PEPTIDASE_A1"/>
    <property type="match status" value="1"/>
</dbReference>
<evidence type="ECO:0000256" key="1">
    <source>
        <dbReference type="ARBA" id="ARBA00004239"/>
    </source>
</evidence>
<feature type="chain" id="PRO_5042037929" evidence="5">
    <location>
        <begin position="25"/>
        <end position="438"/>
    </location>
</feature>
<feature type="domain" description="Peptidase A1" evidence="6">
    <location>
        <begin position="46"/>
        <end position="421"/>
    </location>
</feature>
<dbReference type="PANTHER" id="PTHR47965">
    <property type="entry name" value="ASPARTYL PROTEASE-RELATED"/>
    <property type="match status" value="1"/>
</dbReference>
<sequence length="438" mass="47351">MAFSCCSMLLFLLCSLLCLSSSLAKTRTSPKQVFLPIYKDPSTLQYVTPIKQRTPLVPIRLVLDLGGRALWAICETGYNSTTFRPAGCNTTQCRLAEASQHCLTCSWGPFGPGCTNTPTCWRFPMNSVTRLNAPSEMASDIIAINSVDRKGRQGKAVTVPRFLFICAPTLNVGGLAKGVVGMAGLGRSKISFPAQLASALNLKRRFGLCLSSSTRSKSGGVVIFGDGPYKLNDNSSSLLKYTSLTVNKVNTEDRVLPTETSAEYFIGVKSIKINNKTVNLNTTLLKINDMGFGGTKISTVHPYTLLETSIYKAVIKAFVNEVKNVTRVQAVAPFGACFSSNKIGTTGVGPAVPTIDLVMKNGVVWRMYGANTVVRVNKNVLCLGFVDGGEPTYITSIVIGGHQLEDNLLTFDLDKSRLGFSSSLLSRQTTCADYRPKQ</sequence>
<dbReference type="InterPro" id="IPR033121">
    <property type="entry name" value="PEPTIDASE_A1"/>
</dbReference>
<keyword evidence="3" id="KW-0964">Secreted</keyword>
<dbReference type="InterPro" id="IPR032861">
    <property type="entry name" value="TAXi_N"/>
</dbReference>
<dbReference type="AlphaFoldDB" id="A0AAD8J1C0"/>
<proteinExistence type="inferred from homology"/>
<protein>
    <submittedName>
        <fullName evidence="7">Hepatoma-derived growth factor-related protein</fullName>
    </submittedName>
</protein>
<dbReference type="InterPro" id="IPR033868">
    <property type="entry name" value="Xylanase_inhibitor_I-like"/>
</dbReference>
<evidence type="ECO:0000256" key="4">
    <source>
        <dbReference type="ARBA" id="ARBA00022729"/>
    </source>
</evidence>
<dbReference type="InterPro" id="IPR032799">
    <property type="entry name" value="TAXi_C"/>
</dbReference>
<evidence type="ECO:0000259" key="6">
    <source>
        <dbReference type="PROSITE" id="PS51767"/>
    </source>
</evidence>
<dbReference type="CDD" id="cd05489">
    <property type="entry name" value="xylanase_inhibitor_I_like"/>
    <property type="match status" value="1"/>
</dbReference>
<comment type="subcellular location">
    <subcellularLocation>
        <location evidence="1">Secreted</location>
        <location evidence="1">Extracellular space</location>
    </subcellularLocation>
</comment>
<dbReference type="GO" id="GO:0006508">
    <property type="term" value="P:proteolysis"/>
    <property type="evidence" value="ECO:0007669"/>
    <property type="project" value="InterPro"/>
</dbReference>
<feature type="signal peptide" evidence="5">
    <location>
        <begin position="1"/>
        <end position="24"/>
    </location>
</feature>
<dbReference type="GO" id="GO:0004190">
    <property type="term" value="F:aspartic-type endopeptidase activity"/>
    <property type="evidence" value="ECO:0007669"/>
    <property type="project" value="InterPro"/>
</dbReference>
<dbReference type="FunFam" id="2.40.70.10:FF:000045">
    <property type="entry name" value="Basic 7S globulin"/>
    <property type="match status" value="1"/>
</dbReference>
<dbReference type="InterPro" id="IPR021109">
    <property type="entry name" value="Peptidase_aspartic_dom_sf"/>
</dbReference>
<evidence type="ECO:0000256" key="3">
    <source>
        <dbReference type="ARBA" id="ARBA00022525"/>
    </source>
</evidence>
<evidence type="ECO:0000313" key="7">
    <source>
        <dbReference type="EMBL" id="KAK1395198.1"/>
    </source>
</evidence>
<dbReference type="Proteomes" id="UP001237642">
    <property type="component" value="Unassembled WGS sequence"/>
</dbReference>
<evidence type="ECO:0000256" key="2">
    <source>
        <dbReference type="ARBA" id="ARBA00007447"/>
    </source>
</evidence>
<dbReference type="Pfam" id="PF14543">
    <property type="entry name" value="TAXi_N"/>
    <property type="match status" value="1"/>
</dbReference>
<keyword evidence="8" id="KW-1185">Reference proteome</keyword>
<organism evidence="7 8">
    <name type="scientific">Heracleum sosnowskyi</name>
    <dbReference type="NCBI Taxonomy" id="360622"/>
    <lineage>
        <taxon>Eukaryota</taxon>
        <taxon>Viridiplantae</taxon>
        <taxon>Streptophyta</taxon>
        <taxon>Embryophyta</taxon>
        <taxon>Tracheophyta</taxon>
        <taxon>Spermatophyta</taxon>
        <taxon>Magnoliopsida</taxon>
        <taxon>eudicotyledons</taxon>
        <taxon>Gunneridae</taxon>
        <taxon>Pentapetalae</taxon>
        <taxon>asterids</taxon>
        <taxon>campanulids</taxon>
        <taxon>Apiales</taxon>
        <taxon>Apiaceae</taxon>
        <taxon>Apioideae</taxon>
        <taxon>apioid superclade</taxon>
        <taxon>Tordylieae</taxon>
        <taxon>Tordyliinae</taxon>
        <taxon>Heracleum</taxon>
    </lineage>
</organism>
<gene>
    <name evidence="7" type="ORF">POM88_014254</name>
</gene>
<reference evidence="7" key="2">
    <citation type="submission" date="2023-05" db="EMBL/GenBank/DDBJ databases">
        <authorList>
            <person name="Schelkunov M.I."/>
        </authorList>
    </citation>
    <scope>NUCLEOTIDE SEQUENCE</scope>
    <source>
        <strain evidence="7">Hsosn_3</strain>
        <tissue evidence="7">Leaf</tissue>
    </source>
</reference>
<dbReference type="SUPFAM" id="SSF50630">
    <property type="entry name" value="Acid proteases"/>
    <property type="match status" value="1"/>
</dbReference>
<accession>A0AAD8J1C0</accession>
<dbReference type="InterPro" id="IPR001461">
    <property type="entry name" value="Aspartic_peptidase_A1"/>
</dbReference>
<evidence type="ECO:0000256" key="5">
    <source>
        <dbReference type="SAM" id="SignalP"/>
    </source>
</evidence>
<dbReference type="Pfam" id="PF14541">
    <property type="entry name" value="TAXi_C"/>
    <property type="match status" value="1"/>
</dbReference>
<evidence type="ECO:0000313" key="8">
    <source>
        <dbReference type="Proteomes" id="UP001237642"/>
    </source>
</evidence>
<dbReference type="Gene3D" id="2.40.70.10">
    <property type="entry name" value="Acid Proteases"/>
    <property type="match status" value="2"/>
</dbReference>
<dbReference type="EMBL" id="JAUIZM010000003">
    <property type="protein sequence ID" value="KAK1395198.1"/>
    <property type="molecule type" value="Genomic_DNA"/>
</dbReference>
<comment type="similarity">
    <text evidence="2">Belongs to the peptidase A1 family.</text>
</comment>
<reference evidence="7" key="1">
    <citation type="submission" date="2023-02" db="EMBL/GenBank/DDBJ databases">
        <title>Genome of toxic invasive species Heracleum sosnowskyi carries increased number of genes despite the absence of recent whole-genome duplications.</title>
        <authorList>
            <person name="Schelkunov M."/>
            <person name="Shtratnikova V."/>
            <person name="Makarenko M."/>
            <person name="Klepikova A."/>
            <person name="Omelchenko D."/>
            <person name="Novikova G."/>
            <person name="Obukhova E."/>
            <person name="Bogdanov V."/>
            <person name="Penin A."/>
            <person name="Logacheva M."/>
        </authorList>
    </citation>
    <scope>NUCLEOTIDE SEQUENCE</scope>
    <source>
        <strain evidence="7">Hsosn_3</strain>
        <tissue evidence="7">Leaf</tissue>
    </source>
</reference>
<dbReference type="PANTHER" id="PTHR47965:SF22">
    <property type="entry name" value="EUKARYOTIC ASPARTYL PROTEASE FAMILY PROTEIN"/>
    <property type="match status" value="1"/>
</dbReference>